<keyword evidence="1" id="KW-0812">Transmembrane</keyword>
<name>A0A1B6IPP7_9HEMI</name>
<accession>A0A1B6IPP7</accession>
<feature type="non-terminal residue" evidence="2">
    <location>
        <position position="140"/>
    </location>
</feature>
<protein>
    <submittedName>
        <fullName evidence="2">Uncharacterized protein</fullName>
    </submittedName>
</protein>
<keyword evidence="1" id="KW-0472">Membrane</keyword>
<proteinExistence type="predicted"/>
<feature type="non-terminal residue" evidence="2">
    <location>
        <position position="1"/>
    </location>
</feature>
<organism evidence="2">
    <name type="scientific">Homalodisca liturata</name>
    <dbReference type="NCBI Taxonomy" id="320908"/>
    <lineage>
        <taxon>Eukaryota</taxon>
        <taxon>Metazoa</taxon>
        <taxon>Ecdysozoa</taxon>
        <taxon>Arthropoda</taxon>
        <taxon>Hexapoda</taxon>
        <taxon>Insecta</taxon>
        <taxon>Pterygota</taxon>
        <taxon>Neoptera</taxon>
        <taxon>Paraneoptera</taxon>
        <taxon>Hemiptera</taxon>
        <taxon>Auchenorrhyncha</taxon>
        <taxon>Membracoidea</taxon>
        <taxon>Cicadellidae</taxon>
        <taxon>Cicadellinae</taxon>
        <taxon>Proconiini</taxon>
        <taxon>Homalodisca</taxon>
    </lineage>
</organism>
<dbReference type="AlphaFoldDB" id="A0A1B6IPP7"/>
<dbReference type="EMBL" id="GECU01018810">
    <property type="protein sequence ID" value="JAS88896.1"/>
    <property type="molecule type" value="Transcribed_RNA"/>
</dbReference>
<gene>
    <name evidence="2" type="ORF">g.55805</name>
</gene>
<feature type="transmembrane region" description="Helical" evidence="1">
    <location>
        <begin position="85"/>
        <end position="104"/>
    </location>
</feature>
<evidence type="ECO:0000256" key="1">
    <source>
        <dbReference type="SAM" id="Phobius"/>
    </source>
</evidence>
<keyword evidence="1" id="KW-1133">Transmembrane helix</keyword>
<reference evidence="2" key="1">
    <citation type="submission" date="2015-11" db="EMBL/GenBank/DDBJ databases">
        <title>De novo transcriptome assembly of four potential Pierce s Disease insect vectors from Arizona vineyards.</title>
        <authorList>
            <person name="Tassone E.E."/>
        </authorList>
    </citation>
    <scope>NUCLEOTIDE SEQUENCE</scope>
</reference>
<sequence>HVIVGQALVLATALAILNVSENAKFTNFLNRLAKQRAIRIADEKGVVLLLLTGSYLILPVLEFLSSQAKVSRHKSFYRRARAARTSLFCCAMVLHAVFISAYIFKALSSRVYNLFGLSFAFMSLNLLGRLSGLGLLGTWG</sequence>
<feature type="transmembrane region" description="Helical" evidence="1">
    <location>
        <begin position="46"/>
        <end position="64"/>
    </location>
</feature>
<evidence type="ECO:0000313" key="2">
    <source>
        <dbReference type="EMBL" id="JAS88896.1"/>
    </source>
</evidence>
<feature type="transmembrane region" description="Helical" evidence="1">
    <location>
        <begin position="110"/>
        <end position="127"/>
    </location>
</feature>